<dbReference type="SUPFAM" id="SSF46785">
    <property type="entry name" value="Winged helix' DNA-binding domain"/>
    <property type="match status" value="1"/>
</dbReference>
<evidence type="ECO:0000313" key="8">
    <source>
        <dbReference type="Proteomes" id="UP000204221"/>
    </source>
</evidence>
<evidence type="ECO:0000256" key="2">
    <source>
        <dbReference type="ARBA" id="ARBA00023015"/>
    </source>
</evidence>
<dbReference type="InterPro" id="IPR050176">
    <property type="entry name" value="LTTR"/>
</dbReference>
<dbReference type="InterPro" id="IPR036388">
    <property type="entry name" value="WH-like_DNA-bd_sf"/>
</dbReference>
<evidence type="ECO:0000256" key="1">
    <source>
        <dbReference type="ARBA" id="ARBA00009437"/>
    </source>
</evidence>
<name>A0A221W625_9PSEU</name>
<dbReference type="NCBIfam" id="NF002964">
    <property type="entry name" value="PRK03635.1"/>
    <property type="match status" value="1"/>
</dbReference>
<evidence type="ECO:0000256" key="3">
    <source>
        <dbReference type="ARBA" id="ARBA00023125"/>
    </source>
</evidence>
<dbReference type="Gene3D" id="3.40.190.290">
    <property type="match status" value="1"/>
</dbReference>
<dbReference type="GO" id="GO:0003677">
    <property type="term" value="F:DNA binding"/>
    <property type="evidence" value="ECO:0007669"/>
    <property type="project" value="UniProtKB-KW"/>
</dbReference>
<dbReference type="Pfam" id="PF03466">
    <property type="entry name" value="LysR_substrate"/>
    <property type="match status" value="1"/>
</dbReference>
<organism evidence="7 8">
    <name type="scientific">Actinoalloteichus hoggarensis</name>
    <dbReference type="NCBI Taxonomy" id="1470176"/>
    <lineage>
        <taxon>Bacteria</taxon>
        <taxon>Bacillati</taxon>
        <taxon>Actinomycetota</taxon>
        <taxon>Actinomycetes</taxon>
        <taxon>Pseudonocardiales</taxon>
        <taxon>Pseudonocardiaceae</taxon>
        <taxon>Actinoalloteichus</taxon>
    </lineage>
</organism>
<dbReference type="InterPro" id="IPR005119">
    <property type="entry name" value="LysR_subst-bd"/>
</dbReference>
<keyword evidence="5" id="KW-0804">Transcription</keyword>
<sequence>MPDLPAELVHTLVTAVDEGTFDAAARALHLTPSAVSQRIKLLEQKTGRVLLIRSKPVRLTESGGIVARYARQLTLLTGDALADLGATGSGEPTTISVAVNADSLATWFLDALDPEPAGLRIRFDLRREDQDHTAELLRQGVVMAAVTSSARPVQGCTVRPLGHMRYHAMASREFAERRLSRGPLDRTLPEAPVIVFDAKDDLQDAFLRRITGRRAGGAVRHVIPESAVFCQAVVNGMGWGMLPTSQVAALPDPEALVELAPEHPVDVALYWQHWRLDSPPLTAVTEAVLRAAARTLLPARAGRPEPGSRRH</sequence>
<keyword evidence="8" id="KW-1185">Reference proteome</keyword>
<proteinExistence type="inferred from homology"/>
<dbReference type="NCBIfam" id="TIGR03298">
    <property type="entry name" value="argP"/>
    <property type="match status" value="1"/>
</dbReference>
<dbReference type="InterPro" id="IPR017685">
    <property type="entry name" value="ArgP"/>
</dbReference>
<evidence type="ECO:0000256" key="4">
    <source>
        <dbReference type="ARBA" id="ARBA00023159"/>
    </source>
</evidence>
<dbReference type="KEGG" id="ahg:AHOG_18500"/>
<dbReference type="SUPFAM" id="SSF53850">
    <property type="entry name" value="Periplasmic binding protein-like II"/>
    <property type="match status" value="1"/>
</dbReference>
<dbReference type="AlphaFoldDB" id="A0A221W625"/>
<keyword evidence="2" id="KW-0805">Transcription regulation</keyword>
<comment type="similarity">
    <text evidence="1">Belongs to the LysR transcriptional regulatory family.</text>
</comment>
<dbReference type="PANTHER" id="PTHR30579">
    <property type="entry name" value="TRANSCRIPTIONAL REGULATOR"/>
    <property type="match status" value="1"/>
</dbReference>
<keyword evidence="4" id="KW-0010">Activator</keyword>
<dbReference type="EMBL" id="CP022521">
    <property type="protein sequence ID" value="ASO21325.1"/>
    <property type="molecule type" value="Genomic_DNA"/>
</dbReference>
<dbReference type="InterPro" id="IPR036390">
    <property type="entry name" value="WH_DNA-bd_sf"/>
</dbReference>
<reference evidence="7 8" key="1">
    <citation type="submission" date="2017-07" db="EMBL/GenBank/DDBJ databases">
        <title>Complete genome sequence of Actinoalloteichus hoggarensis DSM 45943, type strain of Actinoalloteichus hoggarensis.</title>
        <authorList>
            <person name="Ruckert C."/>
            <person name="Nouioui I."/>
            <person name="Willmese J."/>
            <person name="van Wezel G."/>
            <person name="Klenk H.-P."/>
            <person name="Kalinowski J."/>
            <person name="Zotchev S.B."/>
        </authorList>
    </citation>
    <scope>NUCLEOTIDE SEQUENCE [LARGE SCALE GENOMIC DNA]</scope>
    <source>
        <strain evidence="7 8">DSM 45943</strain>
    </source>
</reference>
<feature type="domain" description="HTH lysR-type" evidence="6">
    <location>
        <begin position="4"/>
        <end position="60"/>
    </location>
</feature>
<dbReference type="NCBIfam" id="NF009888">
    <property type="entry name" value="PRK13348.1"/>
    <property type="match status" value="1"/>
</dbReference>
<gene>
    <name evidence="7" type="ORF">AHOG_18500</name>
</gene>
<dbReference type="GO" id="GO:0003700">
    <property type="term" value="F:DNA-binding transcription factor activity"/>
    <property type="evidence" value="ECO:0007669"/>
    <property type="project" value="InterPro"/>
</dbReference>
<dbReference type="Proteomes" id="UP000204221">
    <property type="component" value="Chromosome"/>
</dbReference>
<dbReference type="Pfam" id="PF00126">
    <property type="entry name" value="HTH_1"/>
    <property type="match status" value="1"/>
</dbReference>
<protein>
    <submittedName>
        <fullName evidence="7">Putative HTH-type transcriptional regulator</fullName>
    </submittedName>
</protein>
<dbReference type="PANTHER" id="PTHR30579:SF2">
    <property type="entry name" value="HTH-TYPE TRANSCRIPTIONAL REGULATOR ARGP"/>
    <property type="match status" value="1"/>
</dbReference>
<evidence type="ECO:0000259" key="6">
    <source>
        <dbReference type="PROSITE" id="PS50931"/>
    </source>
</evidence>
<evidence type="ECO:0000256" key="5">
    <source>
        <dbReference type="ARBA" id="ARBA00023163"/>
    </source>
</evidence>
<dbReference type="InterPro" id="IPR000847">
    <property type="entry name" value="LysR_HTH_N"/>
</dbReference>
<accession>A0A221W625</accession>
<dbReference type="RefSeq" id="WP_184450963.1">
    <property type="nucleotide sequence ID" value="NZ_CP022521.1"/>
</dbReference>
<dbReference type="PROSITE" id="PS50931">
    <property type="entry name" value="HTH_LYSR"/>
    <property type="match status" value="1"/>
</dbReference>
<keyword evidence="3" id="KW-0238">DNA-binding</keyword>
<dbReference type="Gene3D" id="1.10.10.10">
    <property type="entry name" value="Winged helix-like DNA-binding domain superfamily/Winged helix DNA-binding domain"/>
    <property type="match status" value="1"/>
</dbReference>
<evidence type="ECO:0000313" key="7">
    <source>
        <dbReference type="EMBL" id="ASO21325.1"/>
    </source>
</evidence>